<accession>A0A5C3EHR9</accession>
<evidence type="ECO:0000256" key="1">
    <source>
        <dbReference type="SAM" id="SignalP"/>
    </source>
</evidence>
<evidence type="ECO:0000313" key="3">
    <source>
        <dbReference type="Proteomes" id="UP000324022"/>
    </source>
</evidence>
<dbReference type="EMBL" id="OOIN01000027">
    <property type="protein sequence ID" value="SPO29287.1"/>
    <property type="molecule type" value="Genomic_DNA"/>
</dbReference>
<name>A0A5C3EHR9_9BASI</name>
<protein>
    <submittedName>
        <fullName evidence="2">Uncharacterized protein</fullName>
    </submittedName>
</protein>
<dbReference type="Proteomes" id="UP000324022">
    <property type="component" value="Unassembled WGS sequence"/>
</dbReference>
<evidence type="ECO:0000313" key="2">
    <source>
        <dbReference type="EMBL" id="SPO29287.1"/>
    </source>
</evidence>
<reference evidence="2 3" key="1">
    <citation type="submission" date="2018-03" db="EMBL/GenBank/DDBJ databases">
        <authorList>
            <person name="Guldener U."/>
        </authorList>
    </citation>
    <scope>NUCLEOTIDE SEQUENCE [LARGE SCALE GENOMIC DNA]</scope>
    <source>
        <strain evidence="2 3">NBRC100155</strain>
    </source>
</reference>
<feature type="signal peptide" evidence="1">
    <location>
        <begin position="1"/>
        <end position="30"/>
    </location>
</feature>
<sequence>MHPSKVVPSVVVIVMAGMTVLTLTSSQVQAAPGNTIFGKAIRPPQLAPALPRTLFIPSISDPELEYRILHDDATQLNDRLSVLGHKKTQVVPVKPDRSTLIALQSIIREQLATTSPNKKQFIQLPLRAEMPHASGPDKMYALLLQPHSMFKRFGLNNVAGQNKKQTFAILGVFRLSESLAPDPQLHTHLGLYGFAEVFKLEKLHKELENLKDPSNMLHNLRSVLSERTPSMEQFVQAEHGVLATVKLHTSPV</sequence>
<dbReference type="OrthoDB" id="10591665at2759"/>
<keyword evidence="3" id="KW-1185">Reference proteome</keyword>
<dbReference type="AlphaFoldDB" id="A0A5C3EHR9"/>
<gene>
    <name evidence="2" type="ORF">UTRI_06236</name>
</gene>
<feature type="chain" id="PRO_5022764306" evidence="1">
    <location>
        <begin position="31"/>
        <end position="252"/>
    </location>
</feature>
<organism evidence="2 3">
    <name type="scientific">Ustilago trichophora</name>
    <dbReference type="NCBI Taxonomy" id="86804"/>
    <lineage>
        <taxon>Eukaryota</taxon>
        <taxon>Fungi</taxon>
        <taxon>Dikarya</taxon>
        <taxon>Basidiomycota</taxon>
        <taxon>Ustilaginomycotina</taxon>
        <taxon>Ustilaginomycetes</taxon>
        <taxon>Ustilaginales</taxon>
        <taxon>Ustilaginaceae</taxon>
        <taxon>Ustilago</taxon>
    </lineage>
</organism>
<keyword evidence="1" id="KW-0732">Signal</keyword>
<proteinExistence type="predicted"/>